<sequence length="139" mass="15308">MNKNLNVQRVGAPEYGIGAPKYGIGAPEYGIGAPKYGIGAPKYGIRAPKYGIGAPKYGIRAPKYGIGGYILSADRVTRSRLRRLGERERDREQHQCKLILTQIKYYICLIAARLFAIFASCNPFNLSKDVDATTPDITI</sequence>
<reference evidence="2" key="1">
    <citation type="submission" date="2014-03" db="EMBL/GenBank/DDBJ databases">
        <authorList>
            <person name="Aksoy S."/>
            <person name="Warren W."/>
            <person name="Wilson R.K."/>
        </authorList>
    </citation>
    <scope>NUCLEOTIDE SEQUENCE [LARGE SCALE GENOMIC DNA]</scope>
    <source>
        <strain evidence="2">IAEA</strain>
    </source>
</reference>
<protein>
    <submittedName>
        <fullName evidence="1">Uncharacterized protein</fullName>
    </submittedName>
</protein>
<organism evidence="1 2">
    <name type="scientific">Glossina brevipalpis</name>
    <dbReference type="NCBI Taxonomy" id="37001"/>
    <lineage>
        <taxon>Eukaryota</taxon>
        <taxon>Metazoa</taxon>
        <taxon>Ecdysozoa</taxon>
        <taxon>Arthropoda</taxon>
        <taxon>Hexapoda</taxon>
        <taxon>Insecta</taxon>
        <taxon>Pterygota</taxon>
        <taxon>Neoptera</taxon>
        <taxon>Endopterygota</taxon>
        <taxon>Diptera</taxon>
        <taxon>Brachycera</taxon>
        <taxon>Muscomorpha</taxon>
        <taxon>Hippoboscoidea</taxon>
        <taxon>Glossinidae</taxon>
        <taxon>Glossina</taxon>
    </lineage>
</organism>
<dbReference type="AlphaFoldDB" id="A0A1A9WPD3"/>
<reference evidence="1" key="2">
    <citation type="submission" date="2020-05" db="UniProtKB">
        <authorList>
            <consortium name="EnsemblMetazoa"/>
        </authorList>
    </citation>
    <scope>IDENTIFICATION</scope>
    <source>
        <strain evidence="1">IAEA</strain>
    </source>
</reference>
<name>A0A1A9WPD3_9MUSC</name>
<evidence type="ECO:0000313" key="1">
    <source>
        <dbReference type="EnsemblMetazoa" id="GBRI026984-PA"/>
    </source>
</evidence>
<dbReference type="Proteomes" id="UP000091820">
    <property type="component" value="Unassembled WGS sequence"/>
</dbReference>
<keyword evidence="2" id="KW-1185">Reference proteome</keyword>
<dbReference type="EnsemblMetazoa" id="GBRI026984-RA">
    <property type="protein sequence ID" value="GBRI026984-PA"/>
    <property type="gene ID" value="GBRI026984"/>
</dbReference>
<proteinExistence type="predicted"/>
<evidence type="ECO:0000313" key="2">
    <source>
        <dbReference type="Proteomes" id="UP000091820"/>
    </source>
</evidence>
<accession>A0A1A9WPD3</accession>
<dbReference type="VEuPathDB" id="VectorBase:GBRI026984"/>